<feature type="domain" description="Peptide methionine sulphoxide reductase MsrA" evidence="5">
    <location>
        <begin position="3"/>
        <end position="94"/>
    </location>
</feature>
<dbReference type="InterPro" id="IPR036509">
    <property type="entry name" value="Met_Sox_Rdtase_MsrA_sf"/>
</dbReference>
<evidence type="ECO:0000256" key="3">
    <source>
        <dbReference type="ARBA" id="ARBA00047806"/>
    </source>
</evidence>
<comment type="catalytic activity">
    <reaction evidence="4">
        <text>[thioredoxin]-disulfide + L-methionine + H2O = L-methionine (S)-S-oxide + [thioredoxin]-dithiol</text>
        <dbReference type="Rhea" id="RHEA:19993"/>
        <dbReference type="Rhea" id="RHEA-COMP:10698"/>
        <dbReference type="Rhea" id="RHEA-COMP:10700"/>
        <dbReference type="ChEBI" id="CHEBI:15377"/>
        <dbReference type="ChEBI" id="CHEBI:29950"/>
        <dbReference type="ChEBI" id="CHEBI:50058"/>
        <dbReference type="ChEBI" id="CHEBI:57844"/>
        <dbReference type="ChEBI" id="CHEBI:58772"/>
        <dbReference type="EC" id="1.8.4.11"/>
    </reaction>
</comment>
<name>A0A5S9F5F5_UABAM</name>
<evidence type="ECO:0000313" key="6">
    <source>
        <dbReference type="EMBL" id="BBM86797.1"/>
    </source>
</evidence>
<evidence type="ECO:0000256" key="2">
    <source>
        <dbReference type="ARBA" id="ARBA00023002"/>
    </source>
</evidence>
<dbReference type="Proteomes" id="UP000326354">
    <property type="component" value="Chromosome"/>
</dbReference>
<evidence type="ECO:0000256" key="1">
    <source>
        <dbReference type="ARBA" id="ARBA00012502"/>
    </source>
</evidence>
<proteinExistence type="predicted"/>
<evidence type="ECO:0000256" key="4">
    <source>
        <dbReference type="ARBA" id="ARBA00048782"/>
    </source>
</evidence>
<organism evidence="6 7">
    <name type="scientific">Uabimicrobium amorphum</name>
    <dbReference type="NCBI Taxonomy" id="2596890"/>
    <lineage>
        <taxon>Bacteria</taxon>
        <taxon>Pseudomonadati</taxon>
        <taxon>Planctomycetota</taxon>
        <taxon>Candidatus Uabimicrobiia</taxon>
        <taxon>Candidatus Uabimicrobiales</taxon>
        <taxon>Candidatus Uabimicrobiaceae</taxon>
        <taxon>Candidatus Uabimicrobium</taxon>
    </lineage>
</organism>
<comment type="catalytic activity">
    <reaction evidence="3">
        <text>L-methionyl-[protein] + [thioredoxin]-disulfide + H2O = L-methionyl-(S)-S-oxide-[protein] + [thioredoxin]-dithiol</text>
        <dbReference type="Rhea" id="RHEA:14217"/>
        <dbReference type="Rhea" id="RHEA-COMP:10698"/>
        <dbReference type="Rhea" id="RHEA-COMP:10700"/>
        <dbReference type="Rhea" id="RHEA-COMP:12313"/>
        <dbReference type="Rhea" id="RHEA-COMP:12315"/>
        <dbReference type="ChEBI" id="CHEBI:15377"/>
        <dbReference type="ChEBI" id="CHEBI:16044"/>
        <dbReference type="ChEBI" id="CHEBI:29950"/>
        <dbReference type="ChEBI" id="CHEBI:44120"/>
        <dbReference type="ChEBI" id="CHEBI:50058"/>
        <dbReference type="EC" id="1.8.4.11"/>
    </reaction>
</comment>
<dbReference type="EMBL" id="AP019860">
    <property type="protein sequence ID" value="BBM86797.1"/>
    <property type="molecule type" value="Genomic_DNA"/>
</dbReference>
<dbReference type="PANTHER" id="PTHR42799:SF13">
    <property type="entry name" value="PEPTIDE METHIONINE SULFOXIDE REDUCTASE"/>
    <property type="match status" value="1"/>
</dbReference>
<dbReference type="InterPro" id="IPR050162">
    <property type="entry name" value="MsrA_MetSO_reductase"/>
</dbReference>
<dbReference type="Gene3D" id="3.30.1060.10">
    <property type="entry name" value="Peptide methionine sulphoxide reductase MsrA"/>
    <property type="match status" value="1"/>
</dbReference>
<protein>
    <recommendedName>
        <fullName evidence="1">peptide-methionine (S)-S-oxide reductase</fullName>
        <ecNumber evidence="1">1.8.4.11</ecNumber>
    </recommendedName>
</protein>
<dbReference type="GO" id="GO:0005737">
    <property type="term" value="C:cytoplasm"/>
    <property type="evidence" value="ECO:0007669"/>
    <property type="project" value="TreeGrafter"/>
</dbReference>
<accession>A0A5S9F5F5</accession>
<reference evidence="6 7" key="1">
    <citation type="submission" date="2019-08" db="EMBL/GenBank/DDBJ databases">
        <title>Complete genome sequence of Candidatus Uab amorphum.</title>
        <authorList>
            <person name="Shiratori T."/>
            <person name="Suzuki S."/>
            <person name="Kakizawa Y."/>
            <person name="Ishida K."/>
        </authorList>
    </citation>
    <scope>NUCLEOTIDE SEQUENCE [LARGE SCALE GENOMIC DNA]</scope>
    <source>
        <strain evidence="6 7">SRT547</strain>
    </source>
</reference>
<gene>
    <name evidence="6" type="ORF">UABAM_05185</name>
</gene>
<evidence type="ECO:0000259" key="5">
    <source>
        <dbReference type="Pfam" id="PF01625"/>
    </source>
</evidence>
<dbReference type="SUPFAM" id="SSF55068">
    <property type="entry name" value="Peptide methionine sulfoxide reductase"/>
    <property type="match status" value="1"/>
</dbReference>
<keyword evidence="7" id="KW-1185">Reference proteome</keyword>
<dbReference type="GO" id="GO:0008113">
    <property type="term" value="F:peptide-methionine (S)-S-oxide reductase activity"/>
    <property type="evidence" value="ECO:0007669"/>
    <property type="project" value="UniProtKB-EC"/>
</dbReference>
<dbReference type="KEGG" id="uam:UABAM_05185"/>
<sequence length="162" mass="19671">MGDHIETLEVDYDSQVVSFADLLEVFWKSRRHDRPPYSRQYKSAIFPHTQEQSHIVQETQKAYKKKYQVSYVEVIEKFTFYMAEDYHQKYWLQHTPFLLMLFYKVYKDDLMPTLFRSTVAARVNGYIRGYGKFSQIQAEFPKFNWPQEKQQEILAFLEKRDL</sequence>
<keyword evidence="2" id="KW-0560">Oxidoreductase</keyword>
<dbReference type="PANTHER" id="PTHR42799">
    <property type="entry name" value="MITOCHONDRIAL PEPTIDE METHIONINE SULFOXIDE REDUCTASE"/>
    <property type="match status" value="1"/>
</dbReference>
<dbReference type="InterPro" id="IPR002569">
    <property type="entry name" value="Met_Sox_Rdtase_MsrA_dom"/>
</dbReference>
<evidence type="ECO:0000313" key="7">
    <source>
        <dbReference type="Proteomes" id="UP000326354"/>
    </source>
</evidence>
<dbReference type="Pfam" id="PF01625">
    <property type="entry name" value="PMSR"/>
    <property type="match status" value="1"/>
</dbReference>
<dbReference type="EC" id="1.8.4.11" evidence="1"/>
<dbReference type="GO" id="GO:0034599">
    <property type="term" value="P:cellular response to oxidative stress"/>
    <property type="evidence" value="ECO:0007669"/>
    <property type="project" value="TreeGrafter"/>
</dbReference>
<dbReference type="AlphaFoldDB" id="A0A5S9F5F5"/>